<reference evidence="3" key="1">
    <citation type="submission" date="2022-03" db="EMBL/GenBank/DDBJ databases">
        <authorList>
            <person name="Alioto T."/>
            <person name="Alioto T."/>
            <person name="Gomez Garrido J."/>
        </authorList>
    </citation>
    <scope>NUCLEOTIDE SEQUENCE</scope>
</reference>
<feature type="region of interest" description="Disordered" evidence="1">
    <location>
        <begin position="1424"/>
        <end position="1632"/>
    </location>
</feature>
<proteinExistence type="predicted"/>
<evidence type="ECO:0000259" key="2">
    <source>
        <dbReference type="SMART" id="SM01319"/>
    </source>
</evidence>
<feature type="compositionally biased region" description="Low complexity" evidence="1">
    <location>
        <begin position="1745"/>
        <end position="1764"/>
    </location>
</feature>
<feature type="compositionally biased region" description="Basic and acidic residues" evidence="1">
    <location>
        <begin position="1697"/>
        <end position="1706"/>
    </location>
</feature>
<feature type="region of interest" description="Disordered" evidence="1">
    <location>
        <begin position="1647"/>
        <end position="1806"/>
    </location>
</feature>
<dbReference type="Pfam" id="PF15327">
    <property type="entry name" value="Tankyrase_bdg_C"/>
    <property type="match status" value="1"/>
</dbReference>
<feature type="compositionally biased region" description="Polar residues" evidence="1">
    <location>
        <begin position="1647"/>
        <end position="1682"/>
    </location>
</feature>
<dbReference type="EMBL" id="OW240916">
    <property type="protein sequence ID" value="CAH2295203.1"/>
    <property type="molecule type" value="Genomic_DNA"/>
</dbReference>
<feature type="compositionally biased region" description="Low complexity" evidence="1">
    <location>
        <begin position="33"/>
        <end position="45"/>
    </location>
</feature>
<feature type="compositionally biased region" description="Basic and acidic residues" evidence="1">
    <location>
        <begin position="1539"/>
        <end position="1552"/>
    </location>
</feature>
<organism evidence="3 4">
    <name type="scientific">Pelobates cultripes</name>
    <name type="common">Western spadefoot toad</name>
    <dbReference type="NCBI Taxonomy" id="61616"/>
    <lineage>
        <taxon>Eukaryota</taxon>
        <taxon>Metazoa</taxon>
        <taxon>Chordata</taxon>
        <taxon>Craniata</taxon>
        <taxon>Vertebrata</taxon>
        <taxon>Euteleostomi</taxon>
        <taxon>Amphibia</taxon>
        <taxon>Batrachia</taxon>
        <taxon>Anura</taxon>
        <taxon>Pelobatoidea</taxon>
        <taxon>Pelobatidae</taxon>
        <taxon>Pelobates</taxon>
    </lineage>
</organism>
<feature type="region of interest" description="Disordered" evidence="1">
    <location>
        <begin position="58"/>
        <end position="87"/>
    </location>
</feature>
<feature type="compositionally biased region" description="Polar residues" evidence="1">
    <location>
        <begin position="1523"/>
        <end position="1538"/>
    </location>
</feature>
<feature type="region of interest" description="Disordered" evidence="1">
    <location>
        <begin position="364"/>
        <end position="426"/>
    </location>
</feature>
<protein>
    <recommendedName>
        <fullName evidence="2">Tankyrase 1-binding protein C-terminal domain-containing protein</fullName>
    </recommendedName>
</protein>
<feature type="region of interest" description="Disordered" evidence="1">
    <location>
        <begin position="1"/>
        <end position="45"/>
    </location>
</feature>
<dbReference type="PANTHER" id="PTHR22042:SF3">
    <property type="entry name" value="RIKEN CDNA 2900026A02 GENE"/>
    <property type="match status" value="1"/>
</dbReference>
<feature type="compositionally biased region" description="Basic and acidic residues" evidence="1">
    <location>
        <begin position="1593"/>
        <end position="1614"/>
    </location>
</feature>
<accession>A0AAD1SBK1</accession>
<feature type="compositionally biased region" description="Polar residues" evidence="1">
    <location>
        <begin position="365"/>
        <end position="375"/>
    </location>
</feature>
<keyword evidence="4" id="KW-1185">Reference proteome</keyword>
<gene>
    <name evidence="3" type="ORF">PECUL_23A017799</name>
</gene>
<dbReference type="InterPro" id="IPR040006">
    <property type="entry name" value="TNKS1BP1-like"/>
</dbReference>
<feature type="compositionally biased region" description="Polar residues" evidence="1">
    <location>
        <begin position="805"/>
        <end position="818"/>
    </location>
</feature>
<dbReference type="PANTHER" id="PTHR22042">
    <property type="entry name" value="TANKYRASE 1 BINDING PROTEIN"/>
    <property type="match status" value="1"/>
</dbReference>
<feature type="domain" description="Tankyrase 1-binding protein C-terminal" evidence="2">
    <location>
        <begin position="1633"/>
        <end position="1797"/>
    </location>
</feature>
<sequence>MATKVEITSSLTSRTAQGGLGDVKSPRSHLSPLSDASNKSNDSSLSCSLLIEESNTTSNKFVNRFNPGTRPRVSPKPFSRERTSEPRKFSILAPKLLSDEKLSNDVTPVTSINTFSLDSGKNEYGRPSYTSFKSSLQQKSEKDQSIKPEVYSGRKLYSSTWVPGTQNIEELKTTSRPDEWNASNKHEVSGKPQVAPKTLELSQPKDTFHASTCKITSTDEIVEQKDMCLDEKSKNTLINIHSEDTASLRAQLRPKRRPVSAMFLNSINDSSTDNQVAKDEKPLVRKPRPLSVDLTAKFEAIDSSVSKKGNSSDELKENIPLRKNSFNTSILEEKAELGNKERNVTIHSEVFGKVIDTDVHINEANRGSQSGNLYSGFSDKESEHNNGKGRRFNREHVLSGVGENHTPKKSEENYIQASRSSAREERFVSDNHVHGTNDLSNSDESRIAPGMIRRRIGMLLDTTEPYEAKDDKGSPAALQKAKALTTDNVDIYPERPRTSSQSRPLPSEIAKMFSSSPPKVEKRSEKPIEIQNITVTKDYANLKEKVNLSTRELLEEKPTWTSKSFMHFDEKFDEGENATKGRKMFMSKDKKMFDLTAGITEGQNKNVLSPEMSLKTVRATVFEHNVERHSAATIYSTVDSKLNQPIKSETLSEAVESKKDYHNLADRFDGVANPKHSSFKDNIESDVWMTDRVGKAPSFIERTNTKGDIKENVDRHVPISIKNTTDNLPRHRIEPRFEITQTVGERALSESIKVVPEDKAVTLRSRRSFHSKEKEQDTNEFDDNPLGRSWSKLQRSKSEYRKRTTTGNVQEPSVNKPLSQNFDIQLDKKYSFKSERSLSMKSVIDNKPERTHQANRMKTTDGNADGEVKFDLFNPNIPRGKYTFELESQEKSDKIKRSTVDSKFGELDKLSLTEDKTSTRKTIEKERSTKFNQSSMSFAKEFTETEKNIFVSEDSTAFMKSMLNKEIEQMKKDFTPSISPSKEADYFRGDERVFGHSTSDDRLSRGRSFLDGRDASINVDYLTSSKEARELFVDEQEPKERRNVGLTMIDPMHSPTLTDLSPSNTKATYFAVTYMDNKKDNVEKEFGNYRAITSVLEDFPLKTKVRFDNQYVALQKDSIPDESYIPKEDFEKSGAPKTSQTYRSQNFMEEDILEKSNERTSEKIRPSVIDIDDVLRKFNESPNIENKGTTYRDSHVKFPVKNLEERPENLGEGQINLTPHEAKGMYKSTAVDIDALMVDYRTGKAKEKKASDVADFEDQGLFRWERSRSFRNSVEKGPKSKWIEPNIKVIDFDEGHQYKPTASWPSTYEANLHLDLKEDDDKFKYQKDSDELYSSDQNYRKKSGKTKEDQAIHAHYEKSQNRVSVDSLLSRQSRLERRSPSRVTQDTAEVTTRKSMRNNVSEMSVDDQGTNVYKQTERILNTVEQRQSHTERRPAKTSDILNLMLENKDRTRRRHARESLPAESIEQPKSQTTSSHKEWMHSEKKEYSERELSRHRPITLHESELRRERRSRSQHREKLVEPQQDQVKQCFSRSSTTNKDTDSLVAEPDRRYGTWGQEQQQGEDSFVHDSPSFETITSRKQPPHSRLSSLSHTETDQHDSITDAHDASLDRSSMDMDSTDGTESTPSFHDAKAVDFSFIDQTSVLDSTALKNRVQLSRKSQRRAPSQTQRKSRLFQSSSQLTVIEDSDSAWMYTDSTEDKHEKKEESDEEEKPQRISVQPQRMPMFPGMDHSVLMAQLRKRQEPESSSETQPQPSKSPKSPLPQGTLGIKLLPTSTDKQDRGADESPQWLKELKSKKRQSQYENHT</sequence>
<dbReference type="SMART" id="SM01319">
    <property type="entry name" value="Tankyrase_bdg_C"/>
    <property type="match status" value="1"/>
</dbReference>
<feature type="compositionally biased region" description="Polar residues" evidence="1">
    <location>
        <begin position="1615"/>
        <end position="1627"/>
    </location>
</feature>
<name>A0AAD1SBK1_PELCU</name>
<feature type="compositionally biased region" description="Basic and acidic residues" evidence="1">
    <location>
        <begin position="378"/>
        <end position="397"/>
    </location>
</feature>
<feature type="region of interest" description="Disordered" evidence="1">
    <location>
        <begin position="762"/>
        <end position="818"/>
    </location>
</feature>
<feature type="compositionally biased region" description="Basic and acidic residues" evidence="1">
    <location>
        <begin position="78"/>
        <end position="87"/>
    </location>
</feature>
<feature type="compositionally biased region" description="Polar residues" evidence="1">
    <location>
        <begin position="1"/>
        <end position="16"/>
    </location>
</feature>
<evidence type="ECO:0000313" key="3">
    <source>
        <dbReference type="EMBL" id="CAH2295203.1"/>
    </source>
</evidence>
<feature type="compositionally biased region" description="Basic and acidic residues" evidence="1">
    <location>
        <begin position="1475"/>
        <end position="1507"/>
    </location>
</feature>
<feature type="compositionally biased region" description="Polar residues" evidence="1">
    <location>
        <begin position="1572"/>
        <end position="1592"/>
    </location>
</feature>
<evidence type="ECO:0000256" key="1">
    <source>
        <dbReference type="SAM" id="MobiDB-lite"/>
    </source>
</evidence>
<dbReference type="InterPro" id="IPR032764">
    <property type="entry name" value="Tankyrase-bd_C"/>
</dbReference>
<dbReference type="Proteomes" id="UP001295444">
    <property type="component" value="Chromosome 05"/>
</dbReference>
<feature type="compositionally biased region" description="Basic and acidic residues" evidence="1">
    <location>
        <begin position="1426"/>
        <end position="1436"/>
    </location>
</feature>
<evidence type="ECO:0000313" key="4">
    <source>
        <dbReference type="Proteomes" id="UP001295444"/>
    </source>
</evidence>